<evidence type="ECO:0000313" key="6">
    <source>
        <dbReference type="Proteomes" id="UP000626109"/>
    </source>
</evidence>
<dbReference type="InterPro" id="IPR002495">
    <property type="entry name" value="Glyco_trans_8"/>
</dbReference>
<evidence type="ECO:0000256" key="3">
    <source>
        <dbReference type="ARBA" id="ARBA00022679"/>
    </source>
</evidence>
<dbReference type="AlphaFoldDB" id="A0A813KQ53"/>
<dbReference type="Proteomes" id="UP000626109">
    <property type="component" value="Unassembled WGS sequence"/>
</dbReference>
<comment type="caution">
    <text evidence="5">The sequence shown here is derived from an EMBL/GenBank/DDBJ whole genome shotgun (WGS) entry which is preliminary data.</text>
</comment>
<evidence type="ECO:0008006" key="7">
    <source>
        <dbReference type="Google" id="ProtNLM"/>
    </source>
</evidence>
<dbReference type="GO" id="GO:0005794">
    <property type="term" value="C:Golgi apparatus"/>
    <property type="evidence" value="ECO:0007669"/>
    <property type="project" value="TreeGrafter"/>
</dbReference>
<proteinExistence type="inferred from homology"/>
<evidence type="ECO:0000313" key="5">
    <source>
        <dbReference type="EMBL" id="CAE8710110.1"/>
    </source>
</evidence>
<keyword evidence="3" id="KW-0808">Transferase</keyword>
<dbReference type="GO" id="GO:0046872">
    <property type="term" value="F:metal ion binding"/>
    <property type="evidence" value="ECO:0007669"/>
    <property type="project" value="UniProtKB-KW"/>
</dbReference>
<evidence type="ECO:0000256" key="4">
    <source>
        <dbReference type="ARBA" id="ARBA00022723"/>
    </source>
</evidence>
<dbReference type="Pfam" id="PF01501">
    <property type="entry name" value="Glyco_transf_8"/>
    <property type="match status" value="1"/>
</dbReference>
<reference evidence="5" key="1">
    <citation type="submission" date="2021-02" db="EMBL/GenBank/DDBJ databases">
        <authorList>
            <person name="Dougan E. K."/>
            <person name="Rhodes N."/>
            <person name="Thang M."/>
            <person name="Chan C."/>
        </authorList>
    </citation>
    <scope>NUCLEOTIDE SEQUENCE</scope>
</reference>
<dbReference type="SUPFAM" id="SSF53448">
    <property type="entry name" value="Nucleotide-diphospho-sugar transferases"/>
    <property type="match status" value="1"/>
</dbReference>
<gene>
    <name evidence="5" type="ORF">PGLA2088_LOCUS35794</name>
</gene>
<organism evidence="5 6">
    <name type="scientific">Polarella glacialis</name>
    <name type="common">Dinoflagellate</name>
    <dbReference type="NCBI Taxonomy" id="89957"/>
    <lineage>
        <taxon>Eukaryota</taxon>
        <taxon>Sar</taxon>
        <taxon>Alveolata</taxon>
        <taxon>Dinophyceae</taxon>
        <taxon>Suessiales</taxon>
        <taxon>Suessiaceae</taxon>
        <taxon>Polarella</taxon>
    </lineage>
</organism>
<dbReference type="GO" id="GO:0016757">
    <property type="term" value="F:glycosyltransferase activity"/>
    <property type="evidence" value="ECO:0007669"/>
    <property type="project" value="UniProtKB-KW"/>
</dbReference>
<dbReference type="PANTHER" id="PTHR13778:SF47">
    <property type="entry name" value="LIPOPOLYSACCHARIDE 1,3-GALACTOSYLTRANSFERASE"/>
    <property type="match status" value="1"/>
</dbReference>
<keyword evidence="4" id="KW-0479">Metal-binding</keyword>
<feature type="non-terminal residue" evidence="5">
    <location>
        <position position="1"/>
    </location>
</feature>
<name>A0A813KQ53_POLGL</name>
<evidence type="ECO:0000256" key="1">
    <source>
        <dbReference type="ARBA" id="ARBA00006351"/>
    </source>
</evidence>
<dbReference type="EMBL" id="CAJNNW010031942">
    <property type="protein sequence ID" value="CAE8710110.1"/>
    <property type="molecule type" value="Genomic_DNA"/>
</dbReference>
<dbReference type="InterPro" id="IPR029044">
    <property type="entry name" value="Nucleotide-diphossugar_trans"/>
</dbReference>
<keyword evidence="2" id="KW-0328">Glycosyltransferase</keyword>
<dbReference type="PANTHER" id="PTHR13778">
    <property type="entry name" value="GLYCOSYLTRANSFERASE 8 DOMAIN-CONTAINING PROTEIN"/>
    <property type="match status" value="1"/>
</dbReference>
<dbReference type="InterPro" id="IPR050748">
    <property type="entry name" value="Glycosyltrans_8_dom-fam"/>
</dbReference>
<comment type="similarity">
    <text evidence="1">Belongs to the glycosyltransferase 8 family.</text>
</comment>
<dbReference type="Gene3D" id="3.90.550.10">
    <property type="entry name" value="Spore Coat Polysaccharide Biosynthesis Protein SpsA, Chain A"/>
    <property type="match status" value="1"/>
</dbReference>
<accession>A0A813KQ53</accession>
<protein>
    <recommendedName>
        <fullName evidence="7">Hexosyltransferase</fullName>
    </recommendedName>
</protein>
<evidence type="ECO:0000256" key="2">
    <source>
        <dbReference type="ARBA" id="ARBA00022676"/>
    </source>
</evidence>
<sequence>MPVAPAATVEQAGDSLVHVCFCSDDKDLRPLAVAMNSTLATARNPSLIVLHLVTSPEQAPSFEAALRSVLPLGSHLEALVTFRGSSGARKVLKSPFNFAPFYLESFLAAGKPKTASSPRRLIYLDTDVVLTSDIQELNELDLKGLPAAAVEDCSQQFDLYMDFKELQKLDLVKKGLNPKDCVFNRGVFVMDVLRWKELRITEEIEEWMARYRNSKKDIYKFGVSQPPWL</sequence>